<dbReference type="EMBL" id="MVFC01000008">
    <property type="protein sequence ID" value="OON80131.1"/>
    <property type="molecule type" value="Genomic_DNA"/>
</dbReference>
<protein>
    <submittedName>
        <fullName evidence="2">Uncharacterized protein</fullName>
    </submittedName>
</protein>
<sequence length="66" mass="6801">MVLVVLGAGERGGGGTPVLDDVRRERRRPGPGPAPVPVKVPVKGDPVVAELRSLAPKQGVPGSRRS</sequence>
<gene>
    <name evidence="2" type="ORF">B1H18_13245</name>
</gene>
<comment type="caution">
    <text evidence="2">The sequence shown here is derived from an EMBL/GenBank/DDBJ whole genome shotgun (WGS) entry which is preliminary data.</text>
</comment>
<dbReference type="Proteomes" id="UP000190539">
    <property type="component" value="Unassembled WGS sequence"/>
</dbReference>
<keyword evidence="3" id="KW-1185">Reference proteome</keyword>
<name>A0A1V4A9I0_9ACTN</name>
<evidence type="ECO:0000313" key="2">
    <source>
        <dbReference type="EMBL" id="OON80131.1"/>
    </source>
</evidence>
<organism evidence="2 3">
    <name type="scientific">Streptomyces tsukubensis</name>
    <dbReference type="NCBI Taxonomy" id="83656"/>
    <lineage>
        <taxon>Bacteria</taxon>
        <taxon>Bacillati</taxon>
        <taxon>Actinomycetota</taxon>
        <taxon>Actinomycetes</taxon>
        <taxon>Kitasatosporales</taxon>
        <taxon>Streptomycetaceae</taxon>
        <taxon>Streptomyces</taxon>
    </lineage>
</organism>
<evidence type="ECO:0000313" key="3">
    <source>
        <dbReference type="Proteomes" id="UP000190539"/>
    </source>
</evidence>
<dbReference type="AlphaFoldDB" id="A0A1V4A9I0"/>
<proteinExistence type="predicted"/>
<evidence type="ECO:0000256" key="1">
    <source>
        <dbReference type="SAM" id="MobiDB-lite"/>
    </source>
</evidence>
<dbReference type="STRING" id="83656.B1H18_13245"/>
<accession>A0A1V4A9I0</accession>
<feature type="region of interest" description="Disordered" evidence="1">
    <location>
        <begin position="6"/>
        <end position="41"/>
    </location>
</feature>
<reference evidence="2 3" key="1">
    <citation type="submission" date="2017-02" db="EMBL/GenBank/DDBJ databases">
        <title>Draft Genome Sequence of Streptomyces tsukubaensis F601, a Producer of the immunosuppressant tacrolimus FK506.</title>
        <authorList>
            <person name="Zong G."/>
            <person name="Zhong C."/>
            <person name="Fu J."/>
            <person name="Qin R."/>
            <person name="Cao G."/>
        </authorList>
    </citation>
    <scope>NUCLEOTIDE SEQUENCE [LARGE SCALE GENOMIC DNA]</scope>
    <source>
        <strain evidence="2 3">F601</strain>
    </source>
</reference>